<name>A0AAN8N068_9PEZI</name>
<evidence type="ECO:0000313" key="2">
    <source>
        <dbReference type="Proteomes" id="UP001313282"/>
    </source>
</evidence>
<dbReference type="AlphaFoldDB" id="A0AAN8N068"/>
<accession>A0AAN8N068</accession>
<sequence>MAGVVLLELLDWRLVGHGRFFPADDNLQTQDFTLSSPEMGYLALAVYPEYAFEAILTIDSPLLEKLVNPGYVGTYMIHLDWLFHQIVRTTRQKFRDSRAEAYYRS</sequence>
<keyword evidence="2" id="KW-1185">Reference proteome</keyword>
<comment type="caution">
    <text evidence="1">The sequence shown here is derived from an EMBL/GenBank/DDBJ whole genome shotgun (WGS) entry which is preliminary data.</text>
</comment>
<organism evidence="1 2">
    <name type="scientific">Orbilia javanica</name>
    <dbReference type="NCBI Taxonomy" id="47235"/>
    <lineage>
        <taxon>Eukaryota</taxon>
        <taxon>Fungi</taxon>
        <taxon>Dikarya</taxon>
        <taxon>Ascomycota</taxon>
        <taxon>Pezizomycotina</taxon>
        <taxon>Orbiliomycetes</taxon>
        <taxon>Orbiliales</taxon>
        <taxon>Orbiliaceae</taxon>
        <taxon>Orbilia</taxon>
    </lineage>
</organism>
<gene>
    <name evidence="1" type="ORF">TWF718_001048</name>
</gene>
<reference evidence="1 2" key="1">
    <citation type="submission" date="2019-10" db="EMBL/GenBank/DDBJ databases">
        <authorList>
            <person name="Palmer J.M."/>
        </authorList>
    </citation>
    <scope>NUCLEOTIDE SEQUENCE [LARGE SCALE GENOMIC DNA]</scope>
    <source>
        <strain evidence="1 2">TWF718</strain>
    </source>
</reference>
<dbReference type="Proteomes" id="UP001313282">
    <property type="component" value="Unassembled WGS sequence"/>
</dbReference>
<proteinExistence type="predicted"/>
<evidence type="ECO:0000313" key="1">
    <source>
        <dbReference type="EMBL" id="KAK6356706.1"/>
    </source>
</evidence>
<dbReference type="EMBL" id="JAVHNR010000001">
    <property type="protein sequence ID" value="KAK6356706.1"/>
    <property type="molecule type" value="Genomic_DNA"/>
</dbReference>
<protein>
    <submittedName>
        <fullName evidence="1">Uncharacterized protein</fullName>
    </submittedName>
</protein>